<name>A0A2G5V8C0_9PELO</name>
<keyword evidence="2" id="KW-1185">Reference proteome</keyword>
<reference evidence="2" key="1">
    <citation type="submission" date="2017-10" db="EMBL/GenBank/DDBJ databases">
        <title>Rapid genome shrinkage in a self-fertile nematode reveals novel sperm competition proteins.</title>
        <authorList>
            <person name="Yin D."/>
            <person name="Schwarz E.M."/>
            <person name="Thomas C.G."/>
            <person name="Felde R.L."/>
            <person name="Korf I.F."/>
            <person name="Cutter A.D."/>
            <person name="Schartner C.M."/>
            <person name="Ralston E.J."/>
            <person name="Meyer B.J."/>
            <person name="Haag E.S."/>
        </authorList>
    </citation>
    <scope>NUCLEOTIDE SEQUENCE [LARGE SCALE GENOMIC DNA]</scope>
    <source>
        <strain evidence="2">JU1422</strain>
    </source>
</reference>
<dbReference type="AlphaFoldDB" id="A0A2G5V8C0"/>
<accession>A0A2G5V8C0</accession>
<organism evidence="1 2">
    <name type="scientific">Caenorhabditis nigoni</name>
    <dbReference type="NCBI Taxonomy" id="1611254"/>
    <lineage>
        <taxon>Eukaryota</taxon>
        <taxon>Metazoa</taxon>
        <taxon>Ecdysozoa</taxon>
        <taxon>Nematoda</taxon>
        <taxon>Chromadorea</taxon>
        <taxon>Rhabditida</taxon>
        <taxon>Rhabditina</taxon>
        <taxon>Rhabditomorpha</taxon>
        <taxon>Rhabditoidea</taxon>
        <taxon>Rhabditidae</taxon>
        <taxon>Peloderinae</taxon>
        <taxon>Caenorhabditis</taxon>
    </lineage>
</organism>
<dbReference type="Proteomes" id="UP000230233">
    <property type="component" value="Chromosome II"/>
</dbReference>
<dbReference type="EMBL" id="PDUG01000002">
    <property type="protein sequence ID" value="PIC48028.1"/>
    <property type="molecule type" value="Genomic_DNA"/>
</dbReference>
<sequence>MIKQREFATVLRIAKWQRETVDAFEECELLTNLFEVEPTASLKNIDRLRTIVTKTKEDLLGYCQSLHDMLAELISMTRKVIDEQKK</sequence>
<comment type="caution">
    <text evidence="1">The sequence shown here is derived from an EMBL/GenBank/DDBJ whole genome shotgun (WGS) entry which is preliminary data.</text>
</comment>
<proteinExistence type="predicted"/>
<evidence type="ECO:0000313" key="2">
    <source>
        <dbReference type="Proteomes" id="UP000230233"/>
    </source>
</evidence>
<gene>
    <name evidence="1" type="primary">Cnig_chr_II.g7162</name>
    <name evidence="1" type="ORF">B9Z55_007162</name>
</gene>
<evidence type="ECO:0000313" key="1">
    <source>
        <dbReference type="EMBL" id="PIC48028.1"/>
    </source>
</evidence>
<protein>
    <submittedName>
        <fullName evidence="1">Uncharacterized protein</fullName>
    </submittedName>
</protein>